<dbReference type="Proteomes" id="UP000019132">
    <property type="component" value="Unassembled WGS sequence"/>
</dbReference>
<reference evidence="3" key="1">
    <citation type="journal article" date="2010" name="Genome Biol.">
        <title>Genome sequence of the necrotrophic plant pathogen Pythium ultimum reveals original pathogenicity mechanisms and effector repertoire.</title>
        <authorList>
            <person name="Levesque C.A."/>
            <person name="Brouwer H."/>
            <person name="Cano L."/>
            <person name="Hamilton J.P."/>
            <person name="Holt C."/>
            <person name="Huitema E."/>
            <person name="Raffaele S."/>
            <person name="Robideau G.P."/>
            <person name="Thines M."/>
            <person name="Win J."/>
            <person name="Zerillo M.M."/>
            <person name="Beakes G.W."/>
            <person name="Boore J.L."/>
            <person name="Busam D."/>
            <person name="Dumas B."/>
            <person name="Ferriera S."/>
            <person name="Fuerstenberg S.I."/>
            <person name="Gachon C.M."/>
            <person name="Gaulin E."/>
            <person name="Govers F."/>
            <person name="Grenville-Briggs L."/>
            <person name="Horner N."/>
            <person name="Hostetler J."/>
            <person name="Jiang R.H."/>
            <person name="Johnson J."/>
            <person name="Krajaejun T."/>
            <person name="Lin H."/>
            <person name="Meijer H.J."/>
            <person name="Moore B."/>
            <person name="Morris P."/>
            <person name="Phuntmart V."/>
            <person name="Puiu D."/>
            <person name="Shetty J."/>
            <person name="Stajich J.E."/>
            <person name="Tripathy S."/>
            <person name="Wawra S."/>
            <person name="van West P."/>
            <person name="Whitty B.R."/>
            <person name="Coutinho P.M."/>
            <person name="Henrissat B."/>
            <person name="Martin F."/>
            <person name="Thomas P.D."/>
            <person name="Tyler B.M."/>
            <person name="De Vries R.P."/>
            <person name="Kamoun S."/>
            <person name="Yandell M."/>
            <person name="Tisserat N."/>
            <person name="Buell C.R."/>
        </authorList>
    </citation>
    <scope>NUCLEOTIDE SEQUENCE</scope>
    <source>
        <strain evidence="3">DAOM:BR144</strain>
    </source>
</reference>
<dbReference type="InParanoid" id="K3W5D8"/>
<reference evidence="3" key="2">
    <citation type="submission" date="2010-04" db="EMBL/GenBank/DDBJ databases">
        <authorList>
            <person name="Buell R."/>
            <person name="Hamilton J."/>
            <person name="Hostetler J."/>
        </authorList>
    </citation>
    <scope>NUCLEOTIDE SEQUENCE [LARGE SCALE GENOMIC DNA]</scope>
    <source>
        <strain evidence="3">DAOM:BR144</strain>
    </source>
</reference>
<evidence type="ECO:0000313" key="3">
    <source>
        <dbReference type="Proteomes" id="UP000019132"/>
    </source>
</evidence>
<keyword evidence="1" id="KW-0472">Membrane</keyword>
<organism evidence="2 3">
    <name type="scientific">Globisporangium ultimum (strain ATCC 200006 / CBS 805.95 / DAOM BR144)</name>
    <name type="common">Pythium ultimum</name>
    <dbReference type="NCBI Taxonomy" id="431595"/>
    <lineage>
        <taxon>Eukaryota</taxon>
        <taxon>Sar</taxon>
        <taxon>Stramenopiles</taxon>
        <taxon>Oomycota</taxon>
        <taxon>Peronosporomycetes</taxon>
        <taxon>Pythiales</taxon>
        <taxon>Pythiaceae</taxon>
        <taxon>Globisporangium</taxon>
    </lineage>
</organism>
<keyword evidence="1" id="KW-1133">Transmembrane helix</keyword>
<dbReference type="HOGENOM" id="CLU_540256_0_0_1"/>
<evidence type="ECO:0000313" key="2">
    <source>
        <dbReference type="EnsemblProtists" id="PYU1_T000179"/>
    </source>
</evidence>
<proteinExistence type="predicted"/>
<accession>K3W5D8</accession>
<dbReference type="EnsemblProtists" id="PYU1_T000179">
    <property type="protein sequence ID" value="PYU1_T000179"/>
    <property type="gene ID" value="PYU1_G000179"/>
</dbReference>
<reference evidence="2" key="3">
    <citation type="submission" date="2015-02" db="UniProtKB">
        <authorList>
            <consortium name="EnsemblProtists"/>
        </authorList>
    </citation>
    <scope>IDENTIFICATION</scope>
    <source>
        <strain evidence="2">DAOM BR144</strain>
    </source>
</reference>
<evidence type="ECO:0000256" key="1">
    <source>
        <dbReference type="SAM" id="Phobius"/>
    </source>
</evidence>
<keyword evidence="1" id="KW-0812">Transmembrane</keyword>
<name>K3W5D8_GLOUD</name>
<keyword evidence="3" id="KW-1185">Reference proteome</keyword>
<dbReference type="eggNOG" id="KOG1809">
    <property type="taxonomic scope" value="Eukaryota"/>
</dbReference>
<protein>
    <submittedName>
        <fullName evidence="2">Uncharacterized protein</fullName>
    </submittedName>
</protein>
<dbReference type="VEuPathDB" id="FungiDB:PYU1_G000179"/>
<dbReference type="STRING" id="431595.K3W5D8"/>
<feature type="transmembrane region" description="Helical" evidence="1">
    <location>
        <begin position="470"/>
        <end position="492"/>
    </location>
</feature>
<sequence>MSLVDYRRVLCDDFGIDMDLVNTMKNDGMMNISASLSHFHAVLCAFDILMLSQVSIDMDDSGVLVPKTIDEGDGDEAVSTVLTDDGTTAVSRKTEIIVNMILEDASVTFVREIGEYFTPVARIYTFYTMCEIRVEIPTKVPLGSEAALGGMPSSVIEIALHFSEESDSELRDDEGMSIWGFNSVLGSWEPIMEPWTSALGVQLVDDHKGKVTTSIDLRGSDVHSLSLNFSPSLLDSFCAIAKEMEQLFSDPPKTRCWQVHLFGTPPKQKYVCSIPTPVKLKQVLISKCNFFKQFCKSSGDVGTFRCVLGVRVSNTHCVIVEDGKSIVEIGTIEAHDACGIPITLVKMISSVRVVVKPHNPAVIAGATNTTVSNTSTDVKDHRWSNELFISDREECTEHFASCSRILDDYDCKCQRMFDGSQPLHVGQVCKANGSFFRVWSRVFTASNASSLRYSQMRVLPPLSFENKCGVALFVVVFFVVLGLKIASIFILLHPTRSHLMGICNS</sequence>
<dbReference type="AlphaFoldDB" id="K3W5D8"/>
<dbReference type="EMBL" id="GL376636">
    <property type="status" value="NOT_ANNOTATED_CDS"/>
    <property type="molecule type" value="Genomic_DNA"/>
</dbReference>